<dbReference type="EMBL" id="CP047121">
    <property type="protein sequence ID" value="QHB51893.1"/>
    <property type="molecule type" value="Genomic_DNA"/>
</dbReference>
<dbReference type="SUPFAM" id="SSF48150">
    <property type="entry name" value="DNA-glycosylase"/>
    <property type="match status" value="1"/>
</dbReference>
<name>A0A6G9Q4V1_LENHI</name>
<dbReference type="GeneID" id="69058047"/>
<feature type="binding site" evidence="1">
    <location>
        <position position="18"/>
    </location>
    <ligand>
        <name>Zn(2+)</name>
        <dbReference type="ChEBI" id="CHEBI:29105"/>
    </ligand>
</feature>
<protein>
    <submittedName>
        <fullName evidence="2">DNA-3-methyladenine glycosylase I</fullName>
    </submittedName>
</protein>
<organism evidence="2 3">
    <name type="scientific">Lentilactobacillus hilgardii</name>
    <name type="common">Lactobacillus hilgardii</name>
    <dbReference type="NCBI Taxonomy" id="1588"/>
    <lineage>
        <taxon>Bacteria</taxon>
        <taxon>Bacillati</taxon>
        <taxon>Bacillota</taxon>
        <taxon>Bacilli</taxon>
        <taxon>Lactobacillales</taxon>
        <taxon>Lactobacillaceae</taxon>
        <taxon>Lentilactobacillus</taxon>
    </lineage>
</organism>
<feature type="binding site" evidence="1">
    <location>
        <position position="173"/>
    </location>
    <ligand>
        <name>Zn(2+)</name>
        <dbReference type="ChEBI" id="CHEBI:29105"/>
    </ligand>
</feature>
<evidence type="ECO:0000313" key="2">
    <source>
        <dbReference type="EMBL" id="QHB51893.1"/>
    </source>
</evidence>
<dbReference type="PANTHER" id="PTHR30037:SF4">
    <property type="entry name" value="DNA-3-METHYLADENINE GLYCOSYLASE I"/>
    <property type="match status" value="1"/>
</dbReference>
<proteinExistence type="predicted"/>
<feature type="binding site" evidence="1">
    <location>
        <position position="5"/>
    </location>
    <ligand>
        <name>Zn(2+)</name>
        <dbReference type="ChEBI" id="CHEBI:29105"/>
    </ligand>
</feature>
<feature type="binding site" evidence="1">
    <location>
        <position position="177"/>
    </location>
    <ligand>
        <name>Zn(2+)</name>
        <dbReference type="ChEBI" id="CHEBI:29105"/>
    </ligand>
</feature>
<keyword evidence="1" id="KW-0862">Zinc</keyword>
<keyword evidence="1" id="KW-0479">Metal-binding</keyword>
<gene>
    <name evidence="2" type="ORF">GQR93_06715</name>
</gene>
<dbReference type="RefSeq" id="WP_080544226.1">
    <property type="nucleotide sequence ID" value="NZ_CABKOL010000102.1"/>
</dbReference>
<dbReference type="GO" id="GO:0046872">
    <property type="term" value="F:metal ion binding"/>
    <property type="evidence" value="ECO:0007669"/>
    <property type="project" value="UniProtKB-KW"/>
</dbReference>
<sequence>MTTRCSWATKSPELMIYHDTRWGKPTREVQDLFHAMCLEIMQAGLAFQVVLKHEEGMREVLQDFSINYMAHLSKSDIENLCQDTRMIRNRAKIEALIENAKVVSNDPGKLVDLTWAPVHYVQLDHMLTEPAKPADYQEFIRPFVAAFKTWGLKRMGPVTTYSYLQAVGVVNDHALTCCFR</sequence>
<reference evidence="2 3" key="1">
    <citation type="submission" date="2019-12" db="EMBL/GenBank/DDBJ databases">
        <title>Lactobacillus hilgardii FLUB.</title>
        <authorList>
            <person name="Gustaw K."/>
        </authorList>
    </citation>
    <scope>NUCLEOTIDE SEQUENCE [LARGE SCALE GENOMIC DNA]</scope>
    <source>
        <strain evidence="2 3">FLUB</strain>
    </source>
</reference>
<dbReference type="InterPro" id="IPR011257">
    <property type="entry name" value="DNA_glycosylase"/>
</dbReference>
<dbReference type="GO" id="GO:0008725">
    <property type="term" value="F:DNA-3-methyladenine glycosylase activity"/>
    <property type="evidence" value="ECO:0007669"/>
    <property type="project" value="InterPro"/>
</dbReference>
<dbReference type="InterPro" id="IPR052891">
    <property type="entry name" value="DNA-3mA_glycosylase"/>
</dbReference>
<evidence type="ECO:0000313" key="3">
    <source>
        <dbReference type="Proteomes" id="UP000465035"/>
    </source>
</evidence>
<dbReference type="Gene3D" id="1.10.340.30">
    <property type="entry name" value="Hypothetical protein, domain 2"/>
    <property type="match status" value="1"/>
</dbReference>
<dbReference type="InterPro" id="IPR005019">
    <property type="entry name" value="Adenine_glyco"/>
</dbReference>
<dbReference type="Proteomes" id="UP000465035">
    <property type="component" value="Chromosome"/>
</dbReference>
<dbReference type="GO" id="GO:0006284">
    <property type="term" value="P:base-excision repair"/>
    <property type="evidence" value="ECO:0007669"/>
    <property type="project" value="InterPro"/>
</dbReference>
<evidence type="ECO:0000256" key="1">
    <source>
        <dbReference type="PIRSR" id="PIRSR605019-1"/>
    </source>
</evidence>
<dbReference type="Pfam" id="PF03352">
    <property type="entry name" value="Adenine_glyco"/>
    <property type="match status" value="1"/>
</dbReference>
<dbReference type="AlphaFoldDB" id="A0A6G9Q4V1"/>
<dbReference type="SMR" id="A0A6G9Q4V1"/>
<accession>A0A6G9Q4V1</accession>
<dbReference type="PANTHER" id="PTHR30037">
    <property type="entry name" value="DNA-3-METHYLADENINE GLYCOSYLASE 1"/>
    <property type="match status" value="1"/>
</dbReference>